<feature type="region of interest" description="Disordered" evidence="6">
    <location>
        <begin position="156"/>
        <end position="199"/>
    </location>
</feature>
<feature type="domain" description="Ciliary microtubule inner protein 2A-C-like" evidence="7">
    <location>
        <begin position="33"/>
        <end position="68"/>
    </location>
</feature>
<dbReference type="GO" id="GO:0005930">
    <property type="term" value="C:axoneme"/>
    <property type="evidence" value="ECO:0007669"/>
    <property type="project" value="UniProtKB-SubCell"/>
</dbReference>
<keyword evidence="4" id="KW-0966">Cell projection</keyword>
<gene>
    <name evidence="8" type="ORF">SeLEV6574_g03422</name>
</gene>
<organism evidence="8 9">
    <name type="scientific">Synchytrium endobioticum</name>
    <dbReference type="NCBI Taxonomy" id="286115"/>
    <lineage>
        <taxon>Eukaryota</taxon>
        <taxon>Fungi</taxon>
        <taxon>Fungi incertae sedis</taxon>
        <taxon>Chytridiomycota</taxon>
        <taxon>Chytridiomycota incertae sedis</taxon>
        <taxon>Chytridiomycetes</taxon>
        <taxon>Synchytriales</taxon>
        <taxon>Synchytriaceae</taxon>
        <taxon>Synchytrium</taxon>
    </lineage>
</organism>
<dbReference type="PANTHER" id="PTHR22146">
    <property type="entry name" value="CAT EYE SYNDROME CRITICAL REGION PROTEIN 6"/>
    <property type="match status" value="1"/>
</dbReference>
<comment type="caution">
    <text evidence="8">The sequence shown here is derived from an EMBL/GenBank/DDBJ whole genome shotgun (WGS) entry which is preliminary data.</text>
</comment>
<evidence type="ECO:0000259" key="7">
    <source>
        <dbReference type="Pfam" id="PF10629"/>
    </source>
</evidence>
<dbReference type="Proteomes" id="UP000320475">
    <property type="component" value="Unassembled WGS sequence"/>
</dbReference>
<evidence type="ECO:0000256" key="1">
    <source>
        <dbReference type="ARBA" id="ARBA00004430"/>
    </source>
</evidence>
<evidence type="ECO:0000256" key="2">
    <source>
        <dbReference type="ARBA" id="ARBA00022490"/>
    </source>
</evidence>
<dbReference type="VEuPathDB" id="FungiDB:SeMB42_g07089"/>
<evidence type="ECO:0000256" key="4">
    <source>
        <dbReference type="ARBA" id="ARBA00023273"/>
    </source>
</evidence>
<dbReference type="PANTHER" id="PTHR22146:SF8">
    <property type="entry name" value="PROTEIN FAM166B"/>
    <property type="match status" value="1"/>
</dbReference>
<protein>
    <recommendedName>
        <fullName evidence="7">Ciliary microtubule inner protein 2A-C-like domain-containing protein</fullName>
    </recommendedName>
</protein>
<evidence type="ECO:0000256" key="6">
    <source>
        <dbReference type="SAM" id="MobiDB-lite"/>
    </source>
</evidence>
<name>A0A507D3Q5_9FUNG</name>
<accession>A0A507D3Q5</accession>
<comment type="subcellular location">
    <subcellularLocation>
        <location evidence="1">Cytoplasm</location>
        <location evidence="1">Cytoskeleton</location>
        <location evidence="1">Cilium axoneme</location>
    </subcellularLocation>
</comment>
<keyword evidence="2" id="KW-0963">Cytoplasm</keyword>
<dbReference type="AlphaFoldDB" id="A0A507D3Q5"/>
<comment type="similarity">
    <text evidence="5">Belongs to the CIMIP2 family.</text>
</comment>
<proteinExistence type="inferred from homology"/>
<evidence type="ECO:0000256" key="3">
    <source>
        <dbReference type="ARBA" id="ARBA00023212"/>
    </source>
</evidence>
<dbReference type="EMBL" id="QEAM01000114">
    <property type="protein sequence ID" value="TPX46106.1"/>
    <property type="molecule type" value="Genomic_DNA"/>
</dbReference>
<sequence length="326" mass="35657">MTTPPSNTQTTSPHQSSISNPMGLQEAPSFAAPGYSGFVPALKHSFGSTFGTATRHVLEHDPTLKRGRLQQERQRLRQERAASAATAGAPVWKRNEVFATGDDRFSFAPVPGYTGYIPRSKEHFGHSYVETTAESLAEFQHMRACKHELPARVRRIRADHPPRVPESSALIGESSEKRKMGHVPSPPVHDAPPSRLPGRDASRTFPSGYTGFVPRRQNVFGESYSVSVKKAIDEFTAPKHAMHGHHEMATINKTPIPGYTGFIPTASRTIAQTFGRTIVIACDSFNHRDAKGRPAPSPLDAPIAKDLKVCKPIAGYRGLIPGKQDL</sequence>
<dbReference type="OrthoDB" id="2019884at2759"/>
<reference evidence="8 9" key="1">
    <citation type="journal article" date="2019" name="Sci. Rep.">
        <title>Comparative genomics of chytrid fungi reveal insights into the obligate biotrophic and pathogenic lifestyle of Synchytrium endobioticum.</title>
        <authorList>
            <person name="van de Vossenberg B.T.L.H."/>
            <person name="Warris S."/>
            <person name="Nguyen H.D.T."/>
            <person name="van Gent-Pelzer M.P.E."/>
            <person name="Joly D.L."/>
            <person name="van de Geest H.C."/>
            <person name="Bonants P.J.M."/>
            <person name="Smith D.S."/>
            <person name="Levesque C.A."/>
            <person name="van der Lee T.A.J."/>
        </authorList>
    </citation>
    <scope>NUCLEOTIDE SEQUENCE [LARGE SCALE GENOMIC DNA]</scope>
    <source>
        <strain evidence="8 9">LEV6574</strain>
    </source>
</reference>
<feature type="compositionally biased region" description="Low complexity" evidence="6">
    <location>
        <begin position="1"/>
        <end position="17"/>
    </location>
</feature>
<feature type="region of interest" description="Disordered" evidence="6">
    <location>
        <begin position="1"/>
        <end position="30"/>
    </location>
</feature>
<dbReference type="Pfam" id="PF10629">
    <property type="entry name" value="CMI2B-like"/>
    <property type="match status" value="1"/>
</dbReference>
<dbReference type="InterPro" id="IPR018902">
    <property type="entry name" value="CMI2A-C-like_dom"/>
</dbReference>
<evidence type="ECO:0000313" key="9">
    <source>
        <dbReference type="Proteomes" id="UP000320475"/>
    </source>
</evidence>
<keyword evidence="3" id="KW-0206">Cytoskeleton</keyword>
<evidence type="ECO:0000313" key="8">
    <source>
        <dbReference type="EMBL" id="TPX46106.1"/>
    </source>
</evidence>
<evidence type="ECO:0000256" key="5">
    <source>
        <dbReference type="ARBA" id="ARBA00035661"/>
    </source>
</evidence>